<reference evidence="9" key="1">
    <citation type="submission" date="2022-11" db="EMBL/GenBank/DDBJ databases">
        <authorList>
            <person name="Petersen C."/>
        </authorList>
    </citation>
    <scope>NUCLEOTIDE SEQUENCE</scope>
    <source>
        <strain evidence="9">IBT 21917</strain>
    </source>
</reference>
<protein>
    <recommendedName>
        <fullName evidence="8">FMN hydroxy acid dehydrogenase domain-containing protein</fullName>
    </recommendedName>
</protein>
<evidence type="ECO:0000256" key="2">
    <source>
        <dbReference type="ARBA" id="ARBA00022630"/>
    </source>
</evidence>
<gene>
    <name evidence="9" type="ORF">N7492_003299</name>
</gene>
<evidence type="ECO:0000256" key="6">
    <source>
        <dbReference type="PIRSR" id="PIRSR000138-1"/>
    </source>
</evidence>
<dbReference type="CDD" id="cd03332">
    <property type="entry name" value="LMO_FMN"/>
    <property type="match status" value="1"/>
</dbReference>
<dbReference type="InterPro" id="IPR000262">
    <property type="entry name" value="FMN-dep_DH"/>
</dbReference>
<dbReference type="PANTHER" id="PTHR10578:SF86">
    <property type="entry name" value="DEPENDENT DEHYDROGENASE, PUTATIVE (AFU_ORTHOLOGUE AFUA_6G02720)-RELATED"/>
    <property type="match status" value="1"/>
</dbReference>
<keyword evidence="2 7" id="KW-0285">Flavoprotein</keyword>
<feature type="binding site" evidence="7">
    <location>
        <position position="292"/>
    </location>
    <ligand>
        <name>glyoxylate</name>
        <dbReference type="ChEBI" id="CHEBI:36655"/>
    </ligand>
</feature>
<dbReference type="AlphaFoldDB" id="A0A9W9IJB9"/>
<evidence type="ECO:0000256" key="4">
    <source>
        <dbReference type="ARBA" id="ARBA00023002"/>
    </source>
</evidence>
<dbReference type="FunFam" id="3.20.20.70:FF:000132">
    <property type="entry name" value="FMN dependent dehydrogenase"/>
    <property type="match status" value="1"/>
</dbReference>
<comment type="similarity">
    <text evidence="5">Belongs to the FMN-dependent alpha-hydroxy acid dehydrogenase family.</text>
</comment>
<evidence type="ECO:0000313" key="10">
    <source>
        <dbReference type="Proteomes" id="UP001146351"/>
    </source>
</evidence>
<feature type="binding site" evidence="7">
    <location>
        <begin position="346"/>
        <end position="347"/>
    </location>
    <ligand>
        <name>FMN</name>
        <dbReference type="ChEBI" id="CHEBI:58210"/>
    </ligand>
</feature>
<dbReference type="InterPro" id="IPR013785">
    <property type="entry name" value="Aldolase_TIM"/>
</dbReference>
<feature type="binding site" evidence="7">
    <location>
        <position position="131"/>
    </location>
    <ligand>
        <name>FMN</name>
        <dbReference type="ChEBI" id="CHEBI:58210"/>
    </ligand>
</feature>
<evidence type="ECO:0000256" key="5">
    <source>
        <dbReference type="ARBA" id="ARBA00024042"/>
    </source>
</evidence>
<dbReference type="PANTHER" id="PTHR10578">
    <property type="entry name" value="S -2-HYDROXY-ACID OXIDASE-RELATED"/>
    <property type="match status" value="1"/>
</dbReference>
<evidence type="ECO:0000313" key="9">
    <source>
        <dbReference type="EMBL" id="KAJ5180089.1"/>
    </source>
</evidence>
<feature type="binding site" evidence="7">
    <location>
        <position position="47"/>
    </location>
    <ligand>
        <name>glyoxylate</name>
        <dbReference type="ChEBI" id="CHEBI:36655"/>
    </ligand>
</feature>
<dbReference type="Gene3D" id="3.20.20.70">
    <property type="entry name" value="Aldolase class I"/>
    <property type="match status" value="1"/>
</dbReference>
<evidence type="ECO:0000256" key="1">
    <source>
        <dbReference type="ARBA" id="ARBA00001917"/>
    </source>
</evidence>
<comment type="caution">
    <text evidence="9">The sequence shown here is derived from an EMBL/GenBank/DDBJ whole genome shotgun (WGS) entry which is preliminary data.</text>
</comment>
<dbReference type="PIRSF" id="PIRSF000138">
    <property type="entry name" value="Al-hdrx_acd_dh"/>
    <property type="match status" value="1"/>
</dbReference>
<dbReference type="InterPro" id="IPR008259">
    <property type="entry name" value="FMN_hydac_DH_AS"/>
</dbReference>
<dbReference type="Pfam" id="PF01070">
    <property type="entry name" value="FMN_dh"/>
    <property type="match status" value="1"/>
</dbReference>
<dbReference type="InterPro" id="IPR012133">
    <property type="entry name" value="Alpha-hydoxy_acid_DH_FMN"/>
</dbReference>
<dbReference type="InterPro" id="IPR037350">
    <property type="entry name" value="LMO_FMN"/>
</dbReference>
<dbReference type="PROSITE" id="PS00557">
    <property type="entry name" value="FMN_HYDROXY_ACID_DH_1"/>
    <property type="match status" value="1"/>
</dbReference>
<proteinExistence type="inferred from homology"/>
<comment type="cofactor">
    <cofactor evidence="1">
        <name>FMN</name>
        <dbReference type="ChEBI" id="CHEBI:58210"/>
    </cofactor>
</comment>
<feature type="binding site" evidence="7">
    <location>
        <position position="181"/>
    </location>
    <ligand>
        <name>FMN</name>
        <dbReference type="ChEBI" id="CHEBI:58210"/>
    </ligand>
</feature>
<accession>A0A9W9IJB9</accession>
<feature type="binding site" evidence="7">
    <location>
        <position position="295"/>
    </location>
    <ligand>
        <name>glyoxylate</name>
        <dbReference type="ChEBI" id="CHEBI:36655"/>
    </ligand>
</feature>
<feature type="binding site" evidence="7">
    <location>
        <position position="190"/>
    </location>
    <ligand>
        <name>glyoxylate</name>
        <dbReference type="ChEBI" id="CHEBI:36655"/>
    </ligand>
</feature>
<feature type="binding site" evidence="7">
    <location>
        <position position="290"/>
    </location>
    <ligand>
        <name>FMN</name>
        <dbReference type="ChEBI" id="CHEBI:58210"/>
    </ligand>
</feature>
<evidence type="ECO:0000256" key="7">
    <source>
        <dbReference type="PIRSR" id="PIRSR000138-2"/>
    </source>
</evidence>
<feature type="binding site" evidence="7">
    <location>
        <position position="153"/>
    </location>
    <ligand>
        <name>FMN</name>
        <dbReference type="ChEBI" id="CHEBI:58210"/>
    </ligand>
</feature>
<dbReference type="Proteomes" id="UP001146351">
    <property type="component" value="Unassembled WGS sequence"/>
</dbReference>
<sequence>MSENYGSYQTEIYGKGALMGILPSITTDPRLLEEQAKRRMGARSFNYVAGGAGEKATMDSNRLAFRQWKMYILRLIMGDMEGQDVSVELFGQKYDHPLIMAPVGVQGIFHEDKDTGLAEVCAEENVPYTMSTASTSSIEEVAAANQNGKRWYQLYWPQDNDITRSLLTRAKENGFSVLVITLDTWSLAWRPADLDNAYVPFIKGVGCQVGFSDPVFQAKFEEQSGSKIEDDVVGASRAWLAEVVASRPHTWEDLAFVRKHWEGPIVLKGIQHVDDAQQALEYGCDGIVVSNHGGRQVDGAIGSLDVLPEIVDAVGDKMTVLFDSGVRTGVDVVKALCLGAKAVLVGRPVIYGYGIDGRNGARQVLKGLLADLWQSMALSGIRTIGESTRAMIRKVQNPGDVKAMM</sequence>
<dbReference type="GO" id="GO:0010181">
    <property type="term" value="F:FMN binding"/>
    <property type="evidence" value="ECO:0007669"/>
    <property type="project" value="InterPro"/>
</dbReference>
<keyword evidence="3 7" id="KW-0288">FMN</keyword>
<name>A0A9W9IJB9_9EURO</name>
<organism evidence="9 10">
    <name type="scientific">Penicillium capsulatum</name>
    <dbReference type="NCBI Taxonomy" id="69766"/>
    <lineage>
        <taxon>Eukaryota</taxon>
        <taxon>Fungi</taxon>
        <taxon>Dikarya</taxon>
        <taxon>Ascomycota</taxon>
        <taxon>Pezizomycotina</taxon>
        <taxon>Eurotiomycetes</taxon>
        <taxon>Eurotiomycetidae</taxon>
        <taxon>Eurotiales</taxon>
        <taxon>Aspergillaceae</taxon>
        <taxon>Penicillium</taxon>
    </lineage>
</organism>
<dbReference type="EMBL" id="JAPQKO010000002">
    <property type="protein sequence ID" value="KAJ5180089.1"/>
    <property type="molecule type" value="Genomic_DNA"/>
</dbReference>
<dbReference type="PROSITE" id="PS51349">
    <property type="entry name" value="FMN_HYDROXY_ACID_DH_2"/>
    <property type="match status" value="1"/>
</dbReference>
<dbReference type="GO" id="GO:0016491">
    <property type="term" value="F:oxidoreductase activity"/>
    <property type="evidence" value="ECO:0007669"/>
    <property type="project" value="UniProtKB-KW"/>
</dbReference>
<dbReference type="SUPFAM" id="SSF51395">
    <property type="entry name" value="FMN-linked oxidoreductases"/>
    <property type="match status" value="1"/>
</dbReference>
<feature type="binding site" evidence="7">
    <location>
        <begin position="323"/>
        <end position="327"/>
    </location>
    <ligand>
        <name>FMN</name>
        <dbReference type="ChEBI" id="CHEBI:58210"/>
    </ligand>
</feature>
<dbReference type="InterPro" id="IPR037396">
    <property type="entry name" value="FMN_HAD"/>
</dbReference>
<reference evidence="9" key="2">
    <citation type="journal article" date="2023" name="IMA Fungus">
        <title>Comparative genomic study of the Penicillium genus elucidates a diverse pangenome and 15 lateral gene transfer events.</title>
        <authorList>
            <person name="Petersen C."/>
            <person name="Sorensen T."/>
            <person name="Nielsen M.R."/>
            <person name="Sondergaard T.E."/>
            <person name="Sorensen J.L."/>
            <person name="Fitzpatrick D.A."/>
            <person name="Frisvad J.C."/>
            <person name="Nielsen K.L."/>
        </authorList>
    </citation>
    <scope>NUCLEOTIDE SEQUENCE</scope>
    <source>
        <strain evidence="9">IBT 21917</strain>
    </source>
</reference>
<feature type="binding site" evidence="7">
    <location>
        <position position="155"/>
    </location>
    <ligand>
        <name>glyoxylate</name>
        <dbReference type="ChEBI" id="CHEBI:36655"/>
    </ligand>
</feature>
<evidence type="ECO:0000259" key="8">
    <source>
        <dbReference type="PROSITE" id="PS51349"/>
    </source>
</evidence>
<keyword evidence="4" id="KW-0560">Oxidoreductase</keyword>
<evidence type="ECO:0000256" key="3">
    <source>
        <dbReference type="ARBA" id="ARBA00022643"/>
    </source>
</evidence>
<keyword evidence="10" id="KW-1185">Reference proteome</keyword>
<feature type="binding site" evidence="7">
    <location>
        <begin position="102"/>
        <end position="104"/>
    </location>
    <ligand>
        <name>FMN</name>
        <dbReference type="ChEBI" id="CHEBI:58210"/>
    </ligand>
</feature>
<dbReference type="OrthoDB" id="25826at2759"/>
<feature type="binding site" evidence="7">
    <location>
        <position position="268"/>
    </location>
    <ligand>
        <name>FMN</name>
        <dbReference type="ChEBI" id="CHEBI:58210"/>
    </ligand>
</feature>
<feature type="domain" description="FMN hydroxy acid dehydrogenase" evidence="8">
    <location>
        <begin position="21"/>
        <end position="397"/>
    </location>
</feature>
<feature type="active site" description="Proton acceptor" evidence="6">
    <location>
        <position position="292"/>
    </location>
</feature>